<dbReference type="InterPro" id="IPR004045">
    <property type="entry name" value="Glutathione_S-Trfase_N"/>
</dbReference>
<organism evidence="2">
    <name type="scientific">Vibrio sp. HB236076</name>
    <dbReference type="NCBI Taxonomy" id="3232307"/>
    <lineage>
        <taxon>Bacteria</taxon>
        <taxon>Pseudomonadati</taxon>
        <taxon>Pseudomonadota</taxon>
        <taxon>Gammaproteobacteria</taxon>
        <taxon>Vibrionales</taxon>
        <taxon>Vibrionaceae</taxon>
        <taxon>Vibrio</taxon>
    </lineage>
</organism>
<feature type="domain" description="GST N-terminal" evidence="1">
    <location>
        <begin position="1"/>
        <end position="77"/>
    </location>
</feature>
<dbReference type="PROSITE" id="PS50404">
    <property type="entry name" value="GST_NTER"/>
    <property type="match status" value="1"/>
</dbReference>
<dbReference type="Gene3D" id="3.40.30.10">
    <property type="entry name" value="Glutaredoxin"/>
    <property type="match status" value="1"/>
</dbReference>
<dbReference type="NCBIfam" id="NF007702">
    <property type="entry name" value="PRK10387.1"/>
    <property type="match status" value="1"/>
</dbReference>
<dbReference type="RefSeq" id="WP_306101339.1">
    <property type="nucleotide sequence ID" value="NZ_CP162601.1"/>
</dbReference>
<accession>A0AB39HI90</accession>
<dbReference type="PROSITE" id="PS51354">
    <property type="entry name" value="GLUTAREDOXIN_2"/>
    <property type="match status" value="1"/>
</dbReference>
<dbReference type="KEGG" id="vih:AB0763_05020"/>
<dbReference type="SUPFAM" id="SSF52833">
    <property type="entry name" value="Thioredoxin-like"/>
    <property type="match status" value="1"/>
</dbReference>
<name>A0AB39HI90_9VIBR</name>
<evidence type="ECO:0000259" key="1">
    <source>
        <dbReference type="PROSITE" id="PS50404"/>
    </source>
</evidence>
<dbReference type="Gene3D" id="1.20.1050.10">
    <property type="match status" value="1"/>
</dbReference>
<dbReference type="Pfam" id="PF13417">
    <property type="entry name" value="GST_N_3"/>
    <property type="match status" value="1"/>
</dbReference>
<dbReference type="Pfam" id="PF04399">
    <property type="entry name" value="Glutaredoxin2_C"/>
    <property type="match status" value="1"/>
</dbReference>
<protein>
    <submittedName>
        <fullName evidence="2">Glutaredoxin 2</fullName>
    </submittedName>
</protein>
<gene>
    <name evidence="2" type="primary">grxB</name>
    <name evidence="2" type="ORF">AB0763_05020</name>
</gene>
<proteinExistence type="predicted"/>
<sequence length="210" mass="23902">MKLFIYQHCPFCARVAYVANTLNLELEYQVVDYADAQTLMDLTGQKQVPVLQKEDGSVMAESLDIMAYFFAKGGQEVKNTARNETLDFQRESLPLLQKIGYPRWPALGLREFATSHSIDTWQKKKQTADLNFAQLLANTAMIVDEVNGQLLKAEQHLQLSHEESELPLIDQAIYFSLLRGWAVEPSMVWPKALRAWLENKSIELNIGLLA</sequence>
<dbReference type="AlphaFoldDB" id="A0AB39HI90"/>
<dbReference type="InterPro" id="IPR007494">
    <property type="entry name" value="Glutaredoxin2_C"/>
</dbReference>
<evidence type="ECO:0000313" key="2">
    <source>
        <dbReference type="EMBL" id="XDK26001.1"/>
    </source>
</evidence>
<reference evidence="2" key="1">
    <citation type="submission" date="2024-07" db="EMBL/GenBank/DDBJ databases">
        <title>Genome Analysis of a Potential Novel Vibrio Species Secreting pH- and Thermo-stable Alginate Lyase and its Application in Producing Alginate Oligosaccharides.</title>
        <authorList>
            <person name="Huang H."/>
            <person name="Bao K."/>
        </authorList>
    </citation>
    <scope>NUCLEOTIDE SEQUENCE</scope>
    <source>
        <strain evidence="2">HB236076</strain>
    </source>
</reference>
<dbReference type="SUPFAM" id="SSF47616">
    <property type="entry name" value="GST C-terminal domain-like"/>
    <property type="match status" value="1"/>
</dbReference>
<dbReference type="EMBL" id="CP162601">
    <property type="protein sequence ID" value="XDK26001.1"/>
    <property type="molecule type" value="Genomic_DNA"/>
</dbReference>
<dbReference type="InterPro" id="IPR036249">
    <property type="entry name" value="Thioredoxin-like_sf"/>
</dbReference>
<dbReference type="InterPro" id="IPR036282">
    <property type="entry name" value="Glutathione-S-Trfase_C_sf"/>
</dbReference>